<evidence type="ECO:0000313" key="2">
    <source>
        <dbReference type="EMBL" id="AYD46569.1"/>
    </source>
</evidence>
<dbReference type="SUPFAM" id="SSF100950">
    <property type="entry name" value="NagB/RpiA/CoA transferase-like"/>
    <property type="match status" value="1"/>
</dbReference>
<protein>
    <recommendedName>
        <fullName evidence="1">DeoR-like transcriptional repressor C-terminal sensor domain-containing protein</fullName>
    </recommendedName>
</protein>
<dbReference type="Proteomes" id="UP000266118">
    <property type="component" value="Chromosome"/>
</dbReference>
<gene>
    <name evidence="2" type="ORF">D6B99_02405</name>
</gene>
<dbReference type="InterPro" id="IPR037171">
    <property type="entry name" value="NagB/RpiA_transferase-like"/>
</dbReference>
<dbReference type="InterPro" id="IPR014036">
    <property type="entry name" value="DeoR-like_C"/>
</dbReference>
<dbReference type="AlphaFoldDB" id="A0A386HLS6"/>
<sequence length="127" mass="13674">MVCTAIIGLPDSSDHLPVLGLRCLRAQAERILDEISCGILFLGVDGIDLDFGLSITNLAEANLNKKMIESAQIVAILADSTKFGRRGLGKVCELDQVQFIITDEGISPGTLRKLNERGIKILIAHSS</sequence>
<dbReference type="PANTHER" id="PTHR30363:SF44">
    <property type="entry name" value="AGA OPERON TRANSCRIPTIONAL REPRESSOR-RELATED"/>
    <property type="match status" value="1"/>
</dbReference>
<feature type="domain" description="DeoR-like transcriptional repressor C-terminal sensor" evidence="1">
    <location>
        <begin position="25"/>
        <end position="104"/>
    </location>
</feature>
<name>A0A386HLS6_9BACT</name>
<dbReference type="InterPro" id="IPR050313">
    <property type="entry name" value="Carb_Metab_HTH_regulators"/>
</dbReference>
<dbReference type="SMART" id="SM01134">
    <property type="entry name" value="DeoRC"/>
    <property type="match status" value="1"/>
</dbReference>
<dbReference type="EMBL" id="CP032489">
    <property type="protein sequence ID" value="AYD46569.1"/>
    <property type="molecule type" value="Genomic_DNA"/>
</dbReference>
<accession>A0A386HLS6</accession>
<dbReference type="PANTHER" id="PTHR30363">
    <property type="entry name" value="HTH-TYPE TRANSCRIPTIONAL REGULATOR SRLR-RELATED"/>
    <property type="match status" value="1"/>
</dbReference>
<proteinExistence type="predicted"/>
<dbReference type="OrthoDB" id="9797223at2"/>
<dbReference type="KEGG" id="ark:D6B99_02405"/>
<evidence type="ECO:0000259" key="1">
    <source>
        <dbReference type="Pfam" id="PF00455"/>
    </source>
</evidence>
<reference evidence="2 3" key="1">
    <citation type="submission" date="2018-09" db="EMBL/GenBank/DDBJ databases">
        <title>Arachidicoccus sp. nov., a bacterium isolated from soil.</title>
        <authorList>
            <person name="Weon H.-Y."/>
            <person name="Kwon S.-W."/>
            <person name="Lee S.A."/>
        </authorList>
    </citation>
    <scope>NUCLEOTIDE SEQUENCE [LARGE SCALE GENOMIC DNA]</scope>
    <source>
        <strain evidence="2 3">KIS59-12</strain>
    </source>
</reference>
<organism evidence="2 3">
    <name type="scientific">Arachidicoccus soli</name>
    <dbReference type="NCBI Taxonomy" id="2341117"/>
    <lineage>
        <taxon>Bacteria</taxon>
        <taxon>Pseudomonadati</taxon>
        <taxon>Bacteroidota</taxon>
        <taxon>Chitinophagia</taxon>
        <taxon>Chitinophagales</taxon>
        <taxon>Chitinophagaceae</taxon>
        <taxon>Arachidicoccus</taxon>
    </lineage>
</organism>
<dbReference type="Pfam" id="PF00455">
    <property type="entry name" value="DeoRC"/>
    <property type="match status" value="1"/>
</dbReference>
<evidence type="ECO:0000313" key="3">
    <source>
        <dbReference type="Proteomes" id="UP000266118"/>
    </source>
</evidence>
<keyword evidence="3" id="KW-1185">Reference proteome</keyword>